<feature type="compositionally biased region" description="Low complexity" evidence="2">
    <location>
        <begin position="130"/>
        <end position="156"/>
    </location>
</feature>
<reference evidence="3 4" key="1">
    <citation type="submission" date="2024-01" db="EMBL/GenBank/DDBJ databases">
        <authorList>
            <person name="Allen C."/>
            <person name="Tagirdzhanova G."/>
        </authorList>
    </citation>
    <scope>NUCLEOTIDE SEQUENCE [LARGE SCALE GENOMIC DNA]</scope>
</reference>
<proteinExistence type="predicted"/>
<comment type="caution">
    <text evidence="3">The sequence shown here is derived from an EMBL/GenBank/DDBJ whole genome shotgun (WGS) entry which is preliminary data.</text>
</comment>
<gene>
    <name evidence="3" type="ORF">SCUCBS95973_007663</name>
</gene>
<evidence type="ECO:0000256" key="1">
    <source>
        <dbReference type="SAM" id="Coils"/>
    </source>
</evidence>
<sequence>MVTALQQDNERLRSQVTGLAGLVEEMATRLTVLEKTSTQLVTTAGQNAARLMTHSSTIGSLEAKVASQGAILSKVESVDLESLNNFMANEKPQQQETLNKQEIAVAKLKTQMIAVESGLQATTATQNQLKTQQQQQQQQQANNSISSASASASSPAPVITPPNVPAPAPASLVFPGDDFPSLRIEISELNEKTDKIETRQKGTISAIAKNTIDVKKLQDELQKHRVSWSTMSKTFGDLLDKETKDRLADSERLKELGNTVQQLQQQPLAAQTSASAASNEVEMAKTGLGPFLSPVPEAANPTDAVGSAEPPAPLKAVNAQGVPEGQQPNGGPSPQDLENVLQVLQALQERMKSAEDGLQATRLDFDGQCATLRMMVSTLDSQFNNLTTKDLYHAIIGHMERLYPTPRQLREDIKSMIAEIHSMKQHGLAVDKALQRLGDFVDAIGAARISKRTSADAAGNDSSAEESLSAKRQKTKSARASPNSGGPVMSDSGHGRANGSATAARAGP</sequence>
<protein>
    <submittedName>
        <fullName evidence="3">Uncharacterized protein</fullName>
    </submittedName>
</protein>
<feature type="region of interest" description="Disordered" evidence="2">
    <location>
        <begin position="130"/>
        <end position="164"/>
    </location>
</feature>
<feature type="coiled-coil region" evidence="1">
    <location>
        <begin position="337"/>
        <end position="364"/>
    </location>
</feature>
<keyword evidence="4" id="KW-1185">Reference proteome</keyword>
<dbReference type="EMBL" id="CAWUHB010000055">
    <property type="protein sequence ID" value="CAK7230709.1"/>
    <property type="molecule type" value="Genomic_DNA"/>
</dbReference>
<feature type="region of interest" description="Disordered" evidence="2">
    <location>
        <begin position="451"/>
        <end position="508"/>
    </location>
</feature>
<evidence type="ECO:0000256" key="2">
    <source>
        <dbReference type="SAM" id="MobiDB-lite"/>
    </source>
</evidence>
<feature type="region of interest" description="Disordered" evidence="2">
    <location>
        <begin position="288"/>
        <end position="336"/>
    </location>
</feature>
<evidence type="ECO:0000313" key="4">
    <source>
        <dbReference type="Proteomes" id="UP001642405"/>
    </source>
</evidence>
<name>A0ABP0CF44_9PEZI</name>
<accession>A0ABP0CF44</accession>
<evidence type="ECO:0000313" key="3">
    <source>
        <dbReference type="EMBL" id="CAK7230709.1"/>
    </source>
</evidence>
<organism evidence="3 4">
    <name type="scientific">Sporothrix curviconia</name>
    <dbReference type="NCBI Taxonomy" id="1260050"/>
    <lineage>
        <taxon>Eukaryota</taxon>
        <taxon>Fungi</taxon>
        <taxon>Dikarya</taxon>
        <taxon>Ascomycota</taxon>
        <taxon>Pezizomycotina</taxon>
        <taxon>Sordariomycetes</taxon>
        <taxon>Sordariomycetidae</taxon>
        <taxon>Ophiostomatales</taxon>
        <taxon>Ophiostomataceae</taxon>
        <taxon>Sporothrix</taxon>
    </lineage>
</organism>
<dbReference type="Proteomes" id="UP001642405">
    <property type="component" value="Unassembled WGS sequence"/>
</dbReference>
<keyword evidence="1" id="KW-0175">Coiled coil</keyword>